<sequence length="153" mass="16985">MPSERSRFQSSRYSGAIPCILKQLAEKFIFTLSSSSGSIEFVAVSPADYTPWYLAPRPTANYHSHLFPQEMLCSGRRRYFQLTALRMTSCLASDSSVGVYSPALSTIASPTPPPRRSAVTYRTVSATVSLHSSAGVFTNLRTQVRHRQTEKQC</sequence>
<dbReference type="InParanoid" id="A0A4S2MRK6"/>
<organism evidence="1 2">
    <name type="scientific">Ascodesmis nigricans</name>
    <dbReference type="NCBI Taxonomy" id="341454"/>
    <lineage>
        <taxon>Eukaryota</taxon>
        <taxon>Fungi</taxon>
        <taxon>Dikarya</taxon>
        <taxon>Ascomycota</taxon>
        <taxon>Pezizomycotina</taxon>
        <taxon>Pezizomycetes</taxon>
        <taxon>Pezizales</taxon>
        <taxon>Ascodesmidaceae</taxon>
        <taxon>Ascodesmis</taxon>
    </lineage>
</organism>
<proteinExistence type="predicted"/>
<dbReference type="EMBL" id="ML220150">
    <property type="protein sequence ID" value="TGZ77637.1"/>
    <property type="molecule type" value="Genomic_DNA"/>
</dbReference>
<protein>
    <submittedName>
        <fullName evidence="1">Uncharacterized protein</fullName>
    </submittedName>
</protein>
<reference evidence="1 2" key="1">
    <citation type="submission" date="2019-04" db="EMBL/GenBank/DDBJ databases">
        <title>Comparative genomics and transcriptomics to analyze fruiting body development in filamentous ascomycetes.</title>
        <authorList>
            <consortium name="DOE Joint Genome Institute"/>
            <person name="Lutkenhaus R."/>
            <person name="Traeger S."/>
            <person name="Breuer J."/>
            <person name="Kuo A."/>
            <person name="Lipzen A."/>
            <person name="Pangilinan J."/>
            <person name="Dilworth D."/>
            <person name="Sandor L."/>
            <person name="Poggeler S."/>
            <person name="Barry K."/>
            <person name="Grigoriev I.V."/>
            <person name="Nowrousian M."/>
        </authorList>
    </citation>
    <scope>NUCLEOTIDE SEQUENCE [LARGE SCALE GENOMIC DNA]</scope>
    <source>
        <strain evidence="1 2">CBS 389.68</strain>
    </source>
</reference>
<gene>
    <name evidence="1" type="ORF">EX30DRAFT_179188</name>
</gene>
<keyword evidence="2" id="KW-1185">Reference proteome</keyword>
<dbReference type="AlphaFoldDB" id="A0A4S2MRK6"/>
<name>A0A4S2MRK6_9PEZI</name>
<dbReference type="Proteomes" id="UP000298138">
    <property type="component" value="Unassembled WGS sequence"/>
</dbReference>
<accession>A0A4S2MRK6</accession>
<evidence type="ECO:0000313" key="2">
    <source>
        <dbReference type="Proteomes" id="UP000298138"/>
    </source>
</evidence>
<evidence type="ECO:0000313" key="1">
    <source>
        <dbReference type="EMBL" id="TGZ77637.1"/>
    </source>
</evidence>